<sequence length="157" mass="17615">MLRKASIRDIKKIHAIINGSAASGEMLQRSLGELYDNMRDYYVYEERGEVVGTCALHICWEDLAEVRSLCVVESSRKKGVGRMLVDACINEAGGLGIPRIFALTYQDAFFGKCGFRVVDKKELPQKIWSDCIRCPKFPECDEIAMTAEISKGADNRD</sequence>
<dbReference type="PANTHER" id="PTHR43626:SF4">
    <property type="entry name" value="GCN5-RELATED N-ACETYLTRANSFERASE 2, CHLOROPLASTIC"/>
    <property type="match status" value="1"/>
</dbReference>
<dbReference type="Gene3D" id="3.40.630.30">
    <property type="match status" value="1"/>
</dbReference>
<dbReference type="EMBL" id="JAAYEE010000052">
    <property type="protein sequence ID" value="NLW34451.1"/>
    <property type="molecule type" value="Genomic_DNA"/>
</dbReference>
<protein>
    <submittedName>
        <fullName evidence="4">N-acetyltransferase</fullName>
    </submittedName>
</protein>
<dbReference type="PROSITE" id="PS51186">
    <property type="entry name" value="GNAT"/>
    <property type="match status" value="1"/>
</dbReference>
<dbReference type="InterPro" id="IPR045039">
    <property type="entry name" value="NSI-like"/>
</dbReference>
<dbReference type="AlphaFoldDB" id="A0A971M3I2"/>
<dbReference type="InterPro" id="IPR016181">
    <property type="entry name" value="Acyl_CoA_acyltransferase"/>
</dbReference>
<comment type="caution">
    <text evidence="4">The sequence shown here is derived from an EMBL/GenBank/DDBJ whole genome shotgun (WGS) entry which is preliminary data.</text>
</comment>
<dbReference type="Pfam" id="PF00583">
    <property type="entry name" value="Acetyltransf_1"/>
    <property type="match status" value="1"/>
</dbReference>
<dbReference type="GO" id="GO:0008080">
    <property type="term" value="F:N-acetyltransferase activity"/>
    <property type="evidence" value="ECO:0007669"/>
    <property type="project" value="InterPro"/>
</dbReference>
<dbReference type="NCBIfam" id="NF005840">
    <property type="entry name" value="PRK07757.1"/>
    <property type="match status" value="1"/>
</dbReference>
<accession>A0A971M3I2</accession>
<reference evidence="4" key="2">
    <citation type="submission" date="2020-01" db="EMBL/GenBank/DDBJ databases">
        <authorList>
            <person name="Campanaro S."/>
        </authorList>
    </citation>
    <scope>NUCLEOTIDE SEQUENCE</scope>
    <source>
        <strain evidence="4">AS06rmzACSIP_7</strain>
    </source>
</reference>
<evidence type="ECO:0000313" key="4">
    <source>
        <dbReference type="EMBL" id="NLW34451.1"/>
    </source>
</evidence>
<reference evidence="4" key="1">
    <citation type="journal article" date="2020" name="Biotechnol. Biofuels">
        <title>New insights from the biogas microbiome by comprehensive genome-resolved metagenomics of nearly 1600 species originating from multiple anaerobic digesters.</title>
        <authorList>
            <person name="Campanaro S."/>
            <person name="Treu L."/>
            <person name="Rodriguez-R L.M."/>
            <person name="Kovalovszki A."/>
            <person name="Ziels R.M."/>
            <person name="Maus I."/>
            <person name="Zhu X."/>
            <person name="Kougias P.G."/>
            <person name="Basile A."/>
            <person name="Luo G."/>
            <person name="Schluter A."/>
            <person name="Konstantinidis K.T."/>
            <person name="Angelidaki I."/>
        </authorList>
    </citation>
    <scope>NUCLEOTIDE SEQUENCE</scope>
    <source>
        <strain evidence="4">AS06rmzACSIP_7</strain>
    </source>
</reference>
<keyword evidence="2" id="KW-0012">Acyltransferase</keyword>
<keyword evidence="1" id="KW-0808">Transferase</keyword>
<name>A0A971M3I2_9BACT</name>
<evidence type="ECO:0000313" key="5">
    <source>
        <dbReference type="Proteomes" id="UP000777265"/>
    </source>
</evidence>
<gene>
    <name evidence="4" type="ORF">GXY80_03065</name>
</gene>
<evidence type="ECO:0000256" key="1">
    <source>
        <dbReference type="ARBA" id="ARBA00022679"/>
    </source>
</evidence>
<feature type="domain" description="N-acetyltransferase" evidence="3">
    <location>
        <begin position="1"/>
        <end position="139"/>
    </location>
</feature>
<dbReference type="Proteomes" id="UP000777265">
    <property type="component" value="Unassembled WGS sequence"/>
</dbReference>
<dbReference type="GO" id="GO:0005737">
    <property type="term" value="C:cytoplasm"/>
    <property type="evidence" value="ECO:0007669"/>
    <property type="project" value="TreeGrafter"/>
</dbReference>
<evidence type="ECO:0000259" key="3">
    <source>
        <dbReference type="PROSITE" id="PS51186"/>
    </source>
</evidence>
<evidence type="ECO:0000256" key="2">
    <source>
        <dbReference type="ARBA" id="ARBA00023315"/>
    </source>
</evidence>
<dbReference type="CDD" id="cd04301">
    <property type="entry name" value="NAT_SF"/>
    <property type="match status" value="1"/>
</dbReference>
<dbReference type="InterPro" id="IPR000182">
    <property type="entry name" value="GNAT_dom"/>
</dbReference>
<organism evidence="4 5">
    <name type="scientific">Syntrophorhabdus aromaticivorans</name>
    <dbReference type="NCBI Taxonomy" id="328301"/>
    <lineage>
        <taxon>Bacteria</taxon>
        <taxon>Pseudomonadati</taxon>
        <taxon>Thermodesulfobacteriota</taxon>
        <taxon>Syntrophorhabdia</taxon>
        <taxon>Syntrophorhabdales</taxon>
        <taxon>Syntrophorhabdaceae</taxon>
        <taxon>Syntrophorhabdus</taxon>
    </lineage>
</organism>
<dbReference type="PANTHER" id="PTHR43626">
    <property type="entry name" value="ACYL-COA N-ACYLTRANSFERASE"/>
    <property type="match status" value="1"/>
</dbReference>
<proteinExistence type="predicted"/>
<dbReference type="SUPFAM" id="SSF55729">
    <property type="entry name" value="Acyl-CoA N-acyltransferases (Nat)"/>
    <property type="match status" value="1"/>
</dbReference>